<feature type="compositionally biased region" description="Low complexity" evidence="1">
    <location>
        <begin position="257"/>
        <end position="268"/>
    </location>
</feature>
<evidence type="ECO:0000313" key="2">
    <source>
        <dbReference type="EMBL" id="KAK5081984.1"/>
    </source>
</evidence>
<dbReference type="EMBL" id="JAVRRJ010000008">
    <property type="protein sequence ID" value="KAK5081984.1"/>
    <property type="molecule type" value="Genomic_DNA"/>
</dbReference>
<keyword evidence="3" id="KW-1185">Reference proteome</keyword>
<dbReference type="PANTHER" id="PTHR40625">
    <property type="entry name" value="GTP-BINDING PROTEIN ESDC-RELATED"/>
    <property type="match status" value="1"/>
</dbReference>
<sequence length="344" mass="37084">MSSPAVQLTFTLRTSPNVRTVHLLGSWDGYKSQLPLAVAKDPEAKPGSWKGTFRFQGAHALKLGSRYWYYYIVDGYHVSHDPAKEHVVEKTTGRKLNVLNVPAGGSKPKPAPASSTSKPELSKLDTQAPKTPTSTRVPQGRALSPGKILHPKPQKPYASRGLREADYDASPIDDLEERFAGTSLSDRHARYASSPSELSECSDSSGTVFSTTSGSASSATSGSDSEHANRCRCNRYGLTRAGQRVMLDCGGKRCGYADSDSSSCGASSDGDEAGDTSSSDESEEDEREAELRRRARARLEAERAKNAARGAPAQAQSRHAVSTKAAPQSERSARHAATTERRRR</sequence>
<name>A0AAN7YDN4_9EURO</name>
<organism evidence="2 3">
    <name type="scientific">Lithohypha guttulata</name>
    <dbReference type="NCBI Taxonomy" id="1690604"/>
    <lineage>
        <taxon>Eukaryota</taxon>
        <taxon>Fungi</taxon>
        <taxon>Dikarya</taxon>
        <taxon>Ascomycota</taxon>
        <taxon>Pezizomycotina</taxon>
        <taxon>Eurotiomycetes</taxon>
        <taxon>Chaetothyriomycetidae</taxon>
        <taxon>Chaetothyriales</taxon>
        <taxon>Trichomeriaceae</taxon>
        <taxon>Lithohypha</taxon>
    </lineage>
</organism>
<dbReference type="InterPro" id="IPR014756">
    <property type="entry name" value="Ig_E-set"/>
</dbReference>
<feature type="compositionally biased region" description="Basic and acidic residues" evidence="1">
    <location>
        <begin position="289"/>
        <end position="305"/>
    </location>
</feature>
<feature type="compositionally biased region" description="Polar residues" evidence="1">
    <location>
        <begin position="124"/>
        <end position="137"/>
    </location>
</feature>
<dbReference type="Proteomes" id="UP001309876">
    <property type="component" value="Unassembled WGS sequence"/>
</dbReference>
<evidence type="ECO:0000256" key="1">
    <source>
        <dbReference type="SAM" id="MobiDB-lite"/>
    </source>
</evidence>
<comment type="caution">
    <text evidence="2">The sequence shown here is derived from an EMBL/GenBank/DDBJ whole genome shotgun (WGS) entry which is preliminary data.</text>
</comment>
<reference evidence="2 3" key="1">
    <citation type="submission" date="2023-08" db="EMBL/GenBank/DDBJ databases">
        <title>Black Yeasts Isolated from many extreme environments.</title>
        <authorList>
            <person name="Coleine C."/>
            <person name="Stajich J.E."/>
            <person name="Selbmann L."/>
        </authorList>
    </citation>
    <scope>NUCLEOTIDE SEQUENCE [LARGE SCALE GENOMIC DNA]</scope>
    <source>
        <strain evidence="2 3">CCFEE 5910</strain>
    </source>
</reference>
<feature type="region of interest" description="Disordered" evidence="1">
    <location>
        <begin position="185"/>
        <end position="229"/>
    </location>
</feature>
<dbReference type="InterPro" id="IPR013783">
    <property type="entry name" value="Ig-like_fold"/>
</dbReference>
<proteinExistence type="predicted"/>
<dbReference type="SUPFAM" id="SSF81296">
    <property type="entry name" value="E set domains"/>
    <property type="match status" value="1"/>
</dbReference>
<accession>A0AAN7YDN4</accession>
<protein>
    <recommendedName>
        <fullName evidence="4">GTP-binding protein EsdC</fullName>
    </recommendedName>
</protein>
<feature type="compositionally biased region" description="Acidic residues" evidence="1">
    <location>
        <begin position="269"/>
        <end position="288"/>
    </location>
</feature>
<feature type="compositionally biased region" description="Low complexity" evidence="1">
    <location>
        <begin position="102"/>
        <end position="119"/>
    </location>
</feature>
<feature type="region of interest" description="Disordered" evidence="1">
    <location>
        <begin position="94"/>
        <end position="162"/>
    </location>
</feature>
<evidence type="ECO:0008006" key="4">
    <source>
        <dbReference type="Google" id="ProtNLM"/>
    </source>
</evidence>
<evidence type="ECO:0000313" key="3">
    <source>
        <dbReference type="Proteomes" id="UP001309876"/>
    </source>
</evidence>
<dbReference type="Gene3D" id="2.60.40.10">
    <property type="entry name" value="Immunoglobulins"/>
    <property type="match status" value="1"/>
</dbReference>
<feature type="compositionally biased region" description="Basic and acidic residues" evidence="1">
    <location>
        <begin position="331"/>
        <end position="344"/>
    </location>
</feature>
<feature type="compositionally biased region" description="Low complexity" evidence="1">
    <location>
        <begin position="193"/>
        <end position="223"/>
    </location>
</feature>
<feature type="region of interest" description="Disordered" evidence="1">
    <location>
        <begin position="255"/>
        <end position="344"/>
    </location>
</feature>
<dbReference type="PANTHER" id="PTHR40625:SF2">
    <property type="entry name" value="GTP-BINDING PROTEIN ESDC"/>
    <property type="match status" value="1"/>
</dbReference>
<gene>
    <name evidence="2" type="ORF">LTR05_007126</name>
</gene>
<dbReference type="AlphaFoldDB" id="A0AAN7YDN4"/>